<evidence type="ECO:0000256" key="4">
    <source>
        <dbReference type="ARBA" id="ARBA00022763"/>
    </source>
</evidence>
<dbReference type="InterPro" id="IPR007695">
    <property type="entry name" value="DNA_mismatch_repair_MutS-lik_N"/>
</dbReference>
<dbReference type="KEGG" id="vbl:L21SP4_00751"/>
<dbReference type="InterPro" id="IPR005748">
    <property type="entry name" value="DNA_mismatch_repair_MutS"/>
</dbReference>
<feature type="binding site" evidence="9">
    <location>
        <begin position="619"/>
        <end position="626"/>
    </location>
    <ligand>
        <name>ATP</name>
        <dbReference type="ChEBI" id="CHEBI:30616"/>
    </ligand>
</feature>
<accession>A0A0G3EIP1</accession>
<dbReference type="PANTHER" id="PTHR11361:SF34">
    <property type="entry name" value="DNA MISMATCH REPAIR PROTEIN MSH1, MITOCHONDRIAL"/>
    <property type="match status" value="1"/>
</dbReference>
<dbReference type="InterPro" id="IPR007860">
    <property type="entry name" value="DNA_mmatch_repair_MutS_con_dom"/>
</dbReference>
<comment type="function">
    <text evidence="8 9">This protein is involved in the repair of mismatches in DNA. It is possible that it carries out the mismatch recognition step. This protein has a weak ATPase activity.</text>
</comment>
<proteinExistence type="inferred from homology"/>
<evidence type="ECO:0000259" key="12">
    <source>
        <dbReference type="PROSITE" id="PS00486"/>
    </source>
</evidence>
<dbReference type="GO" id="GO:0006298">
    <property type="term" value="P:mismatch repair"/>
    <property type="evidence" value="ECO:0007669"/>
    <property type="project" value="UniProtKB-UniRule"/>
</dbReference>
<evidence type="ECO:0000256" key="8">
    <source>
        <dbReference type="ARBA" id="ARBA00024647"/>
    </source>
</evidence>
<evidence type="ECO:0000256" key="9">
    <source>
        <dbReference type="HAMAP-Rule" id="MF_00096"/>
    </source>
</evidence>
<dbReference type="PATRIC" id="fig|1609981.3.peg.784"/>
<keyword evidence="5 9" id="KW-0067">ATP-binding</keyword>
<dbReference type="Pfam" id="PF00488">
    <property type="entry name" value="MutS_V"/>
    <property type="match status" value="1"/>
</dbReference>
<dbReference type="GO" id="GO:0003684">
    <property type="term" value="F:damaged DNA binding"/>
    <property type="evidence" value="ECO:0007669"/>
    <property type="project" value="UniProtKB-UniRule"/>
</dbReference>
<dbReference type="Pfam" id="PF01624">
    <property type="entry name" value="MutS_I"/>
    <property type="match status" value="1"/>
</dbReference>
<evidence type="ECO:0000256" key="6">
    <source>
        <dbReference type="ARBA" id="ARBA00023125"/>
    </source>
</evidence>
<evidence type="ECO:0000256" key="3">
    <source>
        <dbReference type="ARBA" id="ARBA00022741"/>
    </source>
</evidence>
<evidence type="ECO:0000256" key="11">
    <source>
        <dbReference type="SAM" id="MobiDB-lite"/>
    </source>
</evidence>
<dbReference type="CDD" id="cd03284">
    <property type="entry name" value="ABC_MutS1"/>
    <property type="match status" value="1"/>
</dbReference>
<feature type="domain" description="DNA mismatch repair proteins mutS family" evidence="12">
    <location>
        <begin position="693"/>
        <end position="709"/>
    </location>
</feature>
<dbReference type="SMART" id="SM00534">
    <property type="entry name" value="MUTSac"/>
    <property type="match status" value="1"/>
</dbReference>
<dbReference type="Gene3D" id="1.10.1420.10">
    <property type="match status" value="2"/>
</dbReference>
<dbReference type="InterPro" id="IPR036187">
    <property type="entry name" value="DNA_mismatch_repair_MutS_sf"/>
</dbReference>
<dbReference type="EMBL" id="CP010904">
    <property type="protein sequence ID" value="AKJ64019.1"/>
    <property type="molecule type" value="Genomic_DNA"/>
</dbReference>
<keyword evidence="3 9" id="KW-0547">Nucleotide-binding</keyword>
<protein>
    <recommendedName>
        <fullName evidence="2 9">DNA mismatch repair protein MutS</fullName>
    </recommendedName>
</protein>
<dbReference type="SUPFAM" id="SSF48334">
    <property type="entry name" value="DNA repair protein MutS, domain III"/>
    <property type="match status" value="1"/>
</dbReference>
<dbReference type="InterPro" id="IPR007861">
    <property type="entry name" value="DNA_mismatch_repair_MutS_clamp"/>
</dbReference>
<dbReference type="SUPFAM" id="SSF52540">
    <property type="entry name" value="P-loop containing nucleoside triphosphate hydrolases"/>
    <property type="match status" value="1"/>
</dbReference>
<dbReference type="Pfam" id="PF05190">
    <property type="entry name" value="MutS_IV"/>
    <property type="match status" value="1"/>
</dbReference>
<dbReference type="AlphaFoldDB" id="A0A0G3EIP1"/>
<dbReference type="STRING" id="1307763.L21SP4_00751"/>
<dbReference type="InterPro" id="IPR036678">
    <property type="entry name" value="MutS_con_dom_sf"/>
</dbReference>
<dbReference type="SMART" id="SM00533">
    <property type="entry name" value="MUTSd"/>
    <property type="match status" value="1"/>
</dbReference>
<dbReference type="InterPro" id="IPR045076">
    <property type="entry name" value="MutS"/>
</dbReference>
<dbReference type="InterPro" id="IPR007696">
    <property type="entry name" value="DNA_mismatch_repair_MutS_core"/>
</dbReference>
<dbReference type="GO" id="GO:0140664">
    <property type="term" value="F:ATP-dependent DNA damage sensor activity"/>
    <property type="evidence" value="ECO:0007669"/>
    <property type="project" value="InterPro"/>
</dbReference>
<dbReference type="SUPFAM" id="SSF55271">
    <property type="entry name" value="DNA repair protein MutS, domain I"/>
    <property type="match status" value="1"/>
</dbReference>
<dbReference type="NCBIfam" id="NF003810">
    <property type="entry name" value="PRK05399.1"/>
    <property type="match status" value="1"/>
</dbReference>
<dbReference type="HAMAP" id="MF_00096">
    <property type="entry name" value="MutS"/>
    <property type="match status" value="1"/>
</dbReference>
<name>A0A0G3EIP1_9BACT</name>
<dbReference type="OrthoDB" id="9802448at2"/>
<reference evidence="13 14" key="2">
    <citation type="journal article" date="2016" name="ISME J.">
        <title>Characterization of the first cultured representative of Verrucomicrobia subdivision 5 indicates the proposal of a novel phylum.</title>
        <authorList>
            <person name="Spring S."/>
            <person name="Bunk B."/>
            <person name="Sproer C."/>
            <person name="Schumann P."/>
            <person name="Rohde M."/>
            <person name="Tindall B.J."/>
            <person name="Klenk H.P."/>
        </authorList>
    </citation>
    <scope>NUCLEOTIDE SEQUENCE [LARGE SCALE GENOMIC DNA]</scope>
    <source>
        <strain evidence="13 14">L21-Fru-AB</strain>
    </source>
</reference>
<dbReference type="GO" id="GO:0030983">
    <property type="term" value="F:mismatched DNA binding"/>
    <property type="evidence" value="ECO:0007669"/>
    <property type="project" value="InterPro"/>
</dbReference>
<keyword evidence="14" id="KW-1185">Reference proteome</keyword>
<evidence type="ECO:0000256" key="2">
    <source>
        <dbReference type="ARBA" id="ARBA00021982"/>
    </source>
</evidence>
<dbReference type="Gene3D" id="3.40.50.300">
    <property type="entry name" value="P-loop containing nucleotide triphosphate hydrolases"/>
    <property type="match status" value="1"/>
</dbReference>
<dbReference type="SUPFAM" id="SSF53150">
    <property type="entry name" value="DNA repair protein MutS, domain II"/>
    <property type="match status" value="1"/>
</dbReference>
<evidence type="ECO:0000256" key="7">
    <source>
        <dbReference type="ARBA" id="ARBA00023204"/>
    </source>
</evidence>
<dbReference type="Proteomes" id="UP000035268">
    <property type="component" value="Chromosome"/>
</dbReference>
<dbReference type="Pfam" id="PF05188">
    <property type="entry name" value="MutS_II"/>
    <property type="match status" value="1"/>
</dbReference>
<evidence type="ECO:0000256" key="10">
    <source>
        <dbReference type="RuleBase" id="RU003756"/>
    </source>
</evidence>
<dbReference type="GO" id="GO:0005524">
    <property type="term" value="F:ATP binding"/>
    <property type="evidence" value="ECO:0007669"/>
    <property type="project" value="UniProtKB-UniRule"/>
</dbReference>
<dbReference type="RefSeq" id="WP_052881387.1">
    <property type="nucleotide sequence ID" value="NZ_CP010904.1"/>
</dbReference>
<keyword evidence="4 9" id="KW-0227">DNA damage</keyword>
<gene>
    <name evidence="9 13" type="primary">mutS</name>
    <name evidence="13" type="ORF">L21SP4_00751</name>
</gene>
<dbReference type="Gene3D" id="3.40.1170.10">
    <property type="entry name" value="DNA repair protein MutS, domain I"/>
    <property type="match status" value="1"/>
</dbReference>
<dbReference type="FunFam" id="3.40.50.300:FF:000870">
    <property type="entry name" value="MutS protein homolog 4"/>
    <property type="match status" value="1"/>
</dbReference>
<dbReference type="PROSITE" id="PS00486">
    <property type="entry name" value="DNA_MISMATCH_REPAIR_2"/>
    <property type="match status" value="1"/>
</dbReference>
<dbReference type="PANTHER" id="PTHR11361">
    <property type="entry name" value="DNA MISMATCH REPAIR PROTEIN MUTS FAMILY MEMBER"/>
    <property type="match status" value="1"/>
</dbReference>
<dbReference type="InterPro" id="IPR000432">
    <property type="entry name" value="DNA_mismatch_repair_MutS_C"/>
</dbReference>
<reference evidence="14" key="1">
    <citation type="submission" date="2015-02" db="EMBL/GenBank/DDBJ databases">
        <title>Description and complete genome sequence of the first cultured representative of the subdivision 5 of the Verrucomicrobia phylum.</title>
        <authorList>
            <person name="Spring S."/>
            <person name="Bunk B."/>
            <person name="Sproer C."/>
            <person name="Klenk H.-P."/>
        </authorList>
    </citation>
    <scope>NUCLEOTIDE SEQUENCE [LARGE SCALE GENOMIC DNA]</scope>
    <source>
        <strain evidence="14">L21-Fru-AB</strain>
    </source>
</reference>
<feature type="compositionally biased region" description="Basic and acidic residues" evidence="11">
    <location>
        <begin position="825"/>
        <end position="834"/>
    </location>
</feature>
<evidence type="ECO:0000313" key="14">
    <source>
        <dbReference type="Proteomes" id="UP000035268"/>
    </source>
</evidence>
<keyword evidence="6 9" id="KW-0238">DNA-binding</keyword>
<organism evidence="13 14">
    <name type="scientific">Kiritimatiella glycovorans</name>
    <dbReference type="NCBI Taxonomy" id="1307763"/>
    <lineage>
        <taxon>Bacteria</taxon>
        <taxon>Pseudomonadati</taxon>
        <taxon>Kiritimatiellota</taxon>
        <taxon>Kiritimatiellia</taxon>
        <taxon>Kiritimatiellales</taxon>
        <taxon>Kiritimatiellaceae</taxon>
        <taxon>Kiritimatiella</taxon>
    </lineage>
</organism>
<dbReference type="InterPro" id="IPR016151">
    <property type="entry name" value="DNA_mismatch_repair_MutS_N"/>
</dbReference>
<dbReference type="FunFam" id="1.10.1420.10:FF:000002">
    <property type="entry name" value="DNA mismatch repair protein MutS"/>
    <property type="match status" value="1"/>
</dbReference>
<keyword evidence="7 9" id="KW-0234">DNA repair</keyword>
<sequence>MAKKQTPMMEQYRAIRRGLGADTILFFRLGDFYEMFFDDAREAAGILDIALTRRNGIPMCGVPYHACENYVSKLIRAGKKVAVCDQVEEPSQGRKVVAREITGIITPGTVLEESALESKRNNYLAALIGDKGRFGLALLDLSTGDFRVEESEDAAAVRENLLRYDPAECVIPESDHEKGRFSDWLSGDGAPALTPHEDWTFEEDSAQEFLTRHFRTRGLEGFGCADQPLGLRAAGAVLHYVGDQLQRDLSHVTRLRAHHPGDYLLLDETTVANLELVAAAGSARSGTGPTLLKVLDTTRTAMGARLLRHWILRPLRRADAIERRLDAIEAFRADRNRLDAFREHLREVKDVERLAARLHSGTGSPRDVRALACSLERIPELRALLDDIGCAPLEHLRDELCDLPELRRHIQRAIVDEPPALLKDGGVIREGYHAELDELRDAAGEGKQWLADFQAREQQRTGIRTLKVRHNKVFGYYIEVTKSNLEHVPDEYVRKQTLVNAERYITPELKEYENRIFGAQERSLALEQELFAELRRQVLEHTAELQSTAAAVAGLDALATLAERSLLLGYVRPEISETDVLRIHNGRHPVIEQMPGAERFVPNDTELNQSSDRLLIITGPNMAGKSTYIRQVALITIMAHLGSFVPAERAVVGLTDRVFTRIGASDDLAGGRSTFMVEMQETANILNNATERSLIVLDEIGRGTSTFDGISIAWAVAEHLCRSEPSGARTLFATHYHELTDLARTVPGVRNYNVRVRESGERITFLRKIAPGPADKSYGIQVARLAGLPPEVIRRASEILENLEEGEFAESGQPRLARHRPKSKREHDHQIPLF</sequence>
<dbReference type="InterPro" id="IPR027417">
    <property type="entry name" value="P-loop_NTPase"/>
</dbReference>
<evidence type="ECO:0000256" key="5">
    <source>
        <dbReference type="ARBA" id="ARBA00022840"/>
    </source>
</evidence>
<evidence type="ECO:0000313" key="13">
    <source>
        <dbReference type="EMBL" id="AKJ64019.1"/>
    </source>
</evidence>
<dbReference type="PIRSF" id="PIRSF037677">
    <property type="entry name" value="DNA_mis_repair_Msh6"/>
    <property type="match status" value="1"/>
</dbReference>
<evidence type="ECO:0000256" key="1">
    <source>
        <dbReference type="ARBA" id="ARBA00006271"/>
    </source>
</evidence>
<feature type="region of interest" description="Disordered" evidence="11">
    <location>
        <begin position="808"/>
        <end position="834"/>
    </location>
</feature>
<dbReference type="NCBIfam" id="TIGR01070">
    <property type="entry name" value="mutS1"/>
    <property type="match status" value="1"/>
</dbReference>
<dbReference type="Pfam" id="PF05192">
    <property type="entry name" value="MutS_III"/>
    <property type="match status" value="1"/>
</dbReference>
<dbReference type="Gene3D" id="3.30.420.110">
    <property type="entry name" value="MutS, connector domain"/>
    <property type="match status" value="1"/>
</dbReference>
<dbReference type="GO" id="GO:0005829">
    <property type="term" value="C:cytosol"/>
    <property type="evidence" value="ECO:0007669"/>
    <property type="project" value="TreeGrafter"/>
</dbReference>
<dbReference type="InterPro" id="IPR017261">
    <property type="entry name" value="DNA_mismatch_repair_MutS/MSH"/>
</dbReference>
<comment type="similarity">
    <text evidence="1 9 10">Belongs to the DNA mismatch repair MutS family.</text>
</comment>